<evidence type="ECO:0000313" key="3">
    <source>
        <dbReference type="EMBL" id="UWM47157.1"/>
    </source>
</evidence>
<dbReference type="SUPFAM" id="SSF51735">
    <property type="entry name" value="NAD(P)-binding Rossmann-fold domains"/>
    <property type="match status" value="1"/>
</dbReference>
<dbReference type="Pfam" id="PF13561">
    <property type="entry name" value="adh_short_C2"/>
    <property type="match status" value="1"/>
</dbReference>
<keyword evidence="2" id="KW-0560">Oxidoreductase</keyword>
<organism evidence="3 4">
    <name type="scientific">Yersinia alsatica</name>
    <dbReference type="NCBI Taxonomy" id="2890317"/>
    <lineage>
        <taxon>Bacteria</taxon>
        <taxon>Pseudomonadati</taxon>
        <taxon>Pseudomonadota</taxon>
        <taxon>Gammaproteobacteria</taxon>
        <taxon>Enterobacterales</taxon>
        <taxon>Yersiniaceae</taxon>
        <taxon>Yersinia</taxon>
    </lineage>
</organism>
<dbReference type="PANTHER" id="PTHR43639">
    <property type="entry name" value="OXIDOREDUCTASE, SHORT-CHAIN DEHYDROGENASE/REDUCTASE FAMILY (AFU_ORTHOLOGUE AFUA_5G02870)"/>
    <property type="match status" value="1"/>
</dbReference>
<evidence type="ECO:0000256" key="2">
    <source>
        <dbReference type="ARBA" id="ARBA00023002"/>
    </source>
</evidence>
<reference evidence="3" key="1">
    <citation type="submission" date="2022-08" db="EMBL/GenBank/DDBJ databases">
        <authorList>
            <person name="Bogun A."/>
            <person name="Kislichkina A."/>
            <person name="Solomentsev V."/>
            <person name="Skryabin Y."/>
            <person name="Sizova A."/>
            <person name="Platonov M."/>
            <person name="Dentovskaya S."/>
        </authorList>
    </citation>
    <scope>NUCLEOTIDE SEQUENCE</scope>
    <source>
        <strain evidence="3">SCPM-O-B-7604</strain>
    </source>
</reference>
<accession>A0ABY5UUJ7</accession>
<dbReference type="RefSeq" id="WP_050150993.1">
    <property type="nucleotide sequence ID" value="NZ_CP104006.1"/>
</dbReference>
<gene>
    <name evidence="3" type="ORF">N0H69_10315</name>
</gene>
<keyword evidence="4" id="KW-1185">Reference proteome</keyword>
<name>A0ABY5UUJ7_9GAMM</name>
<comment type="similarity">
    <text evidence="1">Belongs to the short-chain dehydrogenases/reductases (SDR) family.</text>
</comment>
<dbReference type="GeneID" id="75140396"/>
<dbReference type="EMBL" id="CP104006">
    <property type="protein sequence ID" value="UWM47157.1"/>
    <property type="molecule type" value="Genomic_DNA"/>
</dbReference>
<dbReference type="InterPro" id="IPR002347">
    <property type="entry name" value="SDR_fam"/>
</dbReference>
<dbReference type="InterPro" id="IPR036291">
    <property type="entry name" value="NAD(P)-bd_dom_sf"/>
</dbReference>
<sequence length="262" mass="28669">MAISSRPVALVTGSTRGIGRQCAFWLAQAGFNVVINGRRSPDSMALQQQLVTELSQFGVEALACPGDVVEHEQHELMLDAIFDRWGRLDCLVNNAGTGAKQRGDMLEITPENYQYCMDVNAQAMFFLSQSVAKRMLQQGELDNQHRSIINITSCSASVLSISRAEYCVSKAAASMITQLLALRLAQENIGVYEIRPGIINTDMTKVVKPKYDQLIADGLVPMKRWGEPQDIAQVVLSLASGKLPFTVGQIIDVDGGLAKPHF</sequence>
<evidence type="ECO:0000256" key="1">
    <source>
        <dbReference type="ARBA" id="ARBA00006484"/>
    </source>
</evidence>
<dbReference type="PRINTS" id="PR00081">
    <property type="entry name" value="GDHRDH"/>
</dbReference>
<proteinExistence type="inferred from homology"/>
<dbReference type="PANTHER" id="PTHR43639:SF1">
    <property type="entry name" value="SHORT-CHAIN DEHYDROGENASE_REDUCTASE FAMILY PROTEIN"/>
    <property type="match status" value="1"/>
</dbReference>
<dbReference type="NCBIfam" id="NF009386">
    <property type="entry name" value="PRK12745.1"/>
    <property type="match status" value="1"/>
</dbReference>
<dbReference type="PRINTS" id="PR00080">
    <property type="entry name" value="SDRFAMILY"/>
</dbReference>
<evidence type="ECO:0000313" key="4">
    <source>
        <dbReference type="Proteomes" id="UP001057860"/>
    </source>
</evidence>
<protein>
    <submittedName>
        <fullName evidence="3">3-ketoacyl-ACP reductase</fullName>
    </submittedName>
</protein>
<dbReference type="Gene3D" id="3.40.50.720">
    <property type="entry name" value="NAD(P)-binding Rossmann-like Domain"/>
    <property type="match status" value="1"/>
</dbReference>
<dbReference type="InterPro" id="IPR020904">
    <property type="entry name" value="Sc_DH/Rdtase_CS"/>
</dbReference>
<dbReference type="PROSITE" id="PS00061">
    <property type="entry name" value="ADH_SHORT"/>
    <property type="match status" value="1"/>
</dbReference>
<dbReference type="Proteomes" id="UP001057860">
    <property type="component" value="Chromosome"/>
</dbReference>